<accession>A0A979G3C5</accession>
<dbReference type="EMBL" id="CP001699">
    <property type="protein sequence ID" value="ACU60009.1"/>
    <property type="molecule type" value="Genomic_DNA"/>
</dbReference>
<evidence type="ECO:0000313" key="1">
    <source>
        <dbReference type="EMBL" id="ACU60009.1"/>
    </source>
</evidence>
<dbReference type="Proteomes" id="UP000002215">
    <property type="component" value="Chromosome"/>
</dbReference>
<reference evidence="2" key="1">
    <citation type="submission" date="2009-08" db="EMBL/GenBank/DDBJ databases">
        <title>The complete genome of Chitinophaga pinensis DSM 2588.</title>
        <authorList>
            <consortium name="US DOE Joint Genome Institute (JGI-PGF)"/>
            <person name="Lucas S."/>
            <person name="Copeland A."/>
            <person name="Lapidus A."/>
            <person name="Glavina del Rio T."/>
            <person name="Dalin E."/>
            <person name="Tice H."/>
            <person name="Bruce D."/>
            <person name="Goodwin L."/>
            <person name="Pitluck S."/>
            <person name="Kyrpides N."/>
            <person name="Mavromatis K."/>
            <person name="Ivanova N."/>
            <person name="Mikhailova N."/>
            <person name="Sims D."/>
            <person name="Meinche L."/>
            <person name="Brettin T."/>
            <person name="Detter J.C."/>
            <person name="Han C."/>
            <person name="Larimer F."/>
            <person name="Land M."/>
            <person name="Hauser L."/>
            <person name="Markowitz V."/>
            <person name="Cheng J.-F."/>
            <person name="Hugenholtz P."/>
            <person name="Woyke T."/>
            <person name="Wu D."/>
            <person name="Spring S."/>
            <person name="Klenk H.-P."/>
            <person name="Eisen J.A."/>
        </authorList>
    </citation>
    <scope>NUCLEOTIDE SEQUENCE [LARGE SCALE GENOMIC DNA]</scope>
    <source>
        <strain evidence="2">ATCC 43595 / DSM 2588 / LMG 13176 / NBRC 15968 / NCIMB 11800 / UQM 2034</strain>
    </source>
</reference>
<reference evidence="1 2" key="2">
    <citation type="journal article" date="2010" name="Stand. Genomic Sci.">
        <title>Complete genome sequence of Chitinophaga pinensis type strain (UQM 2034).</title>
        <authorList>
            <person name="Glavina Del Rio T."/>
            <person name="Abt B."/>
            <person name="Spring S."/>
            <person name="Lapidus A."/>
            <person name="Nolan M."/>
            <person name="Tice H."/>
            <person name="Copeland A."/>
            <person name="Cheng J.F."/>
            <person name="Chen F."/>
            <person name="Bruce D."/>
            <person name="Goodwin L."/>
            <person name="Pitluck S."/>
            <person name="Ivanova N."/>
            <person name="Mavromatis K."/>
            <person name="Mikhailova N."/>
            <person name="Pati A."/>
            <person name="Chen A."/>
            <person name="Palaniappan K."/>
            <person name="Land M."/>
            <person name="Hauser L."/>
            <person name="Chang Y.J."/>
            <person name="Jeffries C.D."/>
            <person name="Chain P."/>
            <person name="Saunders E."/>
            <person name="Detter J.C."/>
            <person name="Brettin T."/>
            <person name="Rohde M."/>
            <person name="Goker M."/>
            <person name="Bristow J."/>
            <person name="Eisen J.A."/>
            <person name="Markowitz V."/>
            <person name="Hugenholtz P."/>
            <person name="Kyrpides N.C."/>
            <person name="Klenk H.P."/>
            <person name="Lucas S."/>
        </authorList>
    </citation>
    <scope>NUCLEOTIDE SEQUENCE [LARGE SCALE GENOMIC DNA]</scope>
    <source>
        <strain evidence="2">ATCC 43595 / DSM 2588 / LMG 13176 / NBRC 15968 / NCIMB 11800 / UQM 2034</strain>
    </source>
</reference>
<dbReference type="AlphaFoldDB" id="A0A979G3C5"/>
<protein>
    <submittedName>
        <fullName evidence="1">Uncharacterized protein</fullName>
    </submittedName>
</protein>
<dbReference type="KEGG" id="cpi:Cpin_2525"/>
<organism evidence="1 2">
    <name type="scientific">Chitinophaga pinensis (strain ATCC 43595 / DSM 2588 / LMG 13176 / NBRC 15968 / NCIMB 11800 / UQM 2034)</name>
    <dbReference type="NCBI Taxonomy" id="485918"/>
    <lineage>
        <taxon>Bacteria</taxon>
        <taxon>Pseudomonadati</taxon>
        <taxon>Bacteroidota</taxon>
        <taxon>Chitinophagia</taxon>
        <taxon>Chitinophagales</taxon>
        <taxon>Chitinophagaceae</taxon>
        <taxon>Chitinophaga</taxon>
    </lineage>
</organism>
<evidence type="ECO:0000313" key="2">
    <source>
        <dbReference type="Proteomes" id="UP000002215"/>
    </source>
</evidence>
<gene>
    <name evidence="1" type="ordered locus">Cpin_2525</name>
</gene>
<sequence>MRLITDRCQNIRIDPEKYTTTNGKNEAVRQLAGLEQGK</sequence>
<proteinExistence type="predicted"/>
<name>A0A979G3C5_CHIPD</name>